<evidence type="ECO:0000256" key="1">
    <source>
        <dbReference type="ARBA" id="ARBA00008106"/>
    </source>
</evidence>
<reference evidence="4 5" key="1">
    <citation type="submission" date="2018-06" db="EMBL/GenBank/DDBJ databases">
        <title>Whole genome sequencing of four bacterial strains from South Shetland trench revealing bio-synthetic gene clusters.</title>
        <authorList>
            <person name="Abdel-Mageed W.M."/>
            <person name="Lehri B."/>
            <person name="Jarmusch S.A."/>
            <person name="Miranda K."/>
            <person name="Goodfellow M."/>
            <person name="Jaspars M."/>
            <person name="Karlyshev A.V."/>
        </authorList>
    </citation>
    <scope>NUCLEOTIDE SEQUENCE [LARGE SCALE GENOMIC DNA]</scope>
    <source>
        <strain evidence="4 5">SST1</strain>
    </source>
</reference>
<sequence>MTDTPADRKQNRGDEPGLRRPRVIVFDVNETLSDTTAMSARFSDVGAPGSMYPLWFADLLRDGFALTAAGAARPFADIGTGLLQVMLSGVELNRPLDEAIEHIMSGFVGLDPHPDVADGVTALTELGIRLVTLSNGSTQVAEKLLTSAGVRRDFDLLLSVDSAGAWKPAAPAYEFALEQCAVAPSDAMLVAVHPWDIDGAHRIGMRTAWINRTHGMYPKHFTSPDLEVTDITQLARRLS</sequence>
<dbReference type="SFLD" id="SFLDG01129">
    <property type="entry name" value="C1.5:_HAD__Beta-PGM__Phosphata"/>
    <property type="match status" value="1"/>
</dbReference>
<dbReference type="PRINTS" id="PR00413">
    <property type="entry name" value="HADHALOGNASE"/>
</dbReference>
<dbReference type="SUPFAM" id="SSF56784">
    <property type="entry name" value="HAD-like"/>
    <property type="match status" value="1"/>
</dbReference>
<comment type="caution">
    <text evidence="4">The sequence shown here is derived from an EMBL/GenBank/DDBJ whole genome shotgun (WGS) entry which is preliminary data.</text>
</comment>
<dbReference type="InterPro" id="IPR006439">
    <property type="entry name" value="HAD-SF_hydro_IA"/>
</dbReference>
<dbReference type="NCBIfam" id="TIGR01428">
    <property type="entry name" value="HAD_type_II"/>
    <property type="match status" value="1"/>
</dbReference>
<accession>A0A365P782</accession>
<keyword evidence="2" id="KW-0378">Hydrolase</keyword>
<dbReference type="PANTHER" id="PTHR43316:SF3">
    <property type="entry name" value="HALOACID DEHALOGENASE, TYPE II (AFU_ORTHOLOGUE AFUA_2G07750)-RELATED"/>
    <property type="match status" value="1"/>
</dbReference>
<dbReference type="EMBL" id="QNTT01000055">
    <property type="protein sequence ID" value="RBA31951.1"/>
    <property type="molecule type" value="Genomic_DNA"/>
</dbReference>
<organism evidence="4 5">
    <name type="scientific">Dietzia maris</name>
    <dbReference type="NCBI Taxonomy" id="37915"/>
    <lineage>
        <taxon>Bacteria</taxon>
        <taxon>Bacillati</taxon>
        <taxon>Actinomycetota</taxon>
        <taxon>Actinomycetes</taxon>
        <taxon>Mycobacteriales</taxon>
        <taxon>Dietziaceae</taxon>
        <taxon>Dietzia</taxon>
    </lineage>
</organism>
<dbReference type="InterPro" id="IPR036412">
    <property type="entry name" value="HAD-like_sf"/>
</dbReference>
<dbReference type="InterPro" id="IPR051540">
    <property type="entry name" value="S-2-haloacid_dehalogenase"/>
</dbReference>
<dbReference type="SFLD" id="SFLDS00003">
    <property type="entry name" value="Haloacid_Dehalogenase"/>
    <property type="match status" value="1"/>
</dbReference>
<dbReference type="PANTHER" id="PTHR43316">
    <property type="entry name" value="HYDROLASE, HALOACID DELAHOGENASE-RELATED"/>
    <property type="match status" value="1"/>
</dbReference>
<dbReference type="Gene3D" id="3.40.50.1000">
    <property type="entry name" value="HAD superfamily/HAD-like"/>
    <property type="match status" value="1"/>
</dbReference>
<evidence type="ECO:0000313" key="5">
    <source>
        <dbReference type="Proteomes" id="UP000252187"/>
    </source>
</evidence>
<gene>
    <name evidence="4" type="ORF">DQ226_15155</name>
</gene>
<protein>
    <submittedName>
        <fullName evidence="4">Haloacid dehalogenase type II</fullName>
    </submittedName>
</protein>
<evidence type="ECO:0000313" key="4">
    <source>
        <dbReference type="EMBL" id="RBA31951.1"/>
    </source>
</evidence>
<feature type="compositionally biased region" description="Basic and acidic residues" evidence="3">
    <location>
        <begin position="1"/>
        <end position="18"/>
    </location>
</feature>
<evidence type="ECO:0000256" key="2">
    <source>
        <dbReference type="ARBA" id="ARBA00022801"/>
    </source>
</evidence>
<dbReference type="InterPro" id="IPR023198">
    <property type="entry name" value="PGP-like_dom2"/>
</dbReference>
<dbReference type="NCBIfam" id="TIGR01493">
    <property type="entry name" value="HAD-SF-IA-v2"/>
    <property type="match status" value="1"/>
</dbReference>
<dbReference type="AlphaFoldDB" id="A0A365P782"/>
<dbReference type="InterPro" id="IPR023214">
    <property type="entry name" value="HAD_sf"/>
</dbReference>
<evidence type="ECO:0000256" key="3">
    <source>
        <dbReference type="SAM" id="MobiDB-lite"/>
    </source>
</evidence>
<dbReference type="GO" id="GO:0019120">
    <property type="term" value="F:hydrolase activity, acting on acid halide bonds, in C-halide compounds"/>
    <property type="evidence" value="ECO:0007669"/>
    <property type="project" value="InterPro"/>
</dbReference>
<dbReference type="Pfam" id="PF00702">
    <property type="entry name" value="Hydrolase"/>
    <property type="match status" value="1"/>
</dbReference>
<name>A0A365P782_9ACTN</name>
<comment type="similarity">
    <text evidence="1">Belongs to the HAD-like hydrolase superfamily. S-2-haloalkanoic acid dehalogenase family.</text>
</comment>
<dbReference type="CDD" id="cd02588">
    <property type="entry name" value="HAD_L2-DEX"/>
    <property type="match status" value="1"/>
</dbReference>
<dbReference type="Proteomes" id="UP000252187">
    <property type="component" value="Unassembled WGS sequence"/>
</dbReference>
<proteinExistence type="inferred from homology"/>
<dbReference type="InterPro" id="IPR006328">
    <property type="entry name" value="2-HAD"/>
</dbReference>
<feature type="region of interest" description="Disordered" evidence="3">
    <location>
        <begin position="1"/>
        <end position="20"/>
    </location>
</feature>
<dbReference type="Gene3D" id="1.10.150.240">
    <property type="entry name" value="Putative phosphatase, domain 2"/>
    <property type="match status" value="1"/>
</dbReference>